<dbReference type="GO" id="GO:0031593">
    <property type="term" value="F:polyubiquitin modification-dependent protein binding"/>
    <property type="evidence" value="ECO:0007669"/>
    <property type="project" value="TreeGrafter"/>
</dbReference>
<dbReference type="InterPro" id="IPR015496">
    <property type="entry name" value="Ubiquilin"/>
</dbReference>
<sequence>MQAPSPPLPPPCAMEALDLHQEDAPHGCPGLSPNPNFICITAKSPKASAQFVLPQETPIRQFKEELSKHFQCETRQLVLVFFGRLLKDQHTLRQCGISDGMTVHLVIRSLERDPEVSAPTGTSLALPAVSPSSLGSWGPLERNPSGTEWHQMPSSEMVVQKVRQLILANPEIQQLAQQFPAICHILNHMGIMRVILDKMREIMDLAKNPDVEQELKNPELLLISVQSNTPGGDNPLRQLSSEVQEPNAGQDPVGVPSPYVTLARYPPCLEHTAKGGEGGGAPCSNSFPASNSYGRFFTNNSSDEEGGLSSSLPGPLGPPLPSLGPSPGAGPCNVGGIQALIVNLCNAYTQRMMLSLMQNTLLASGGSQASQQDHVQQQLQKFYQQMQRPEMVAAMSSPKAIQAWVQMEQGLQVLMEVAPVLIPWFVLRLKGLGPTSAMGAVAISSSLEGEPAATAGHFEERTLLACSWLRVGRVCGDTQAGFGTVVGCNFFYYQFCGYGLVGVVWWAWQGKDTATSPFLPLPTDLLSSSILLCRATKEDPADQLVLNGRQRKDGLAGPEELASSLNYSTFPLLALQNWSEPVESHLWFGS</sequence>
<dbReference type="Pfam" id="PF23195">
    <property type="entry name" value="UBQLN1"/>
    <property type="match status" value="1"/>
</dbReference>
<dbReference type="SMART" id="SM00213">
    <property type="entry name" value="UBQ"/>
    <property type="match status" value="1"/>
</dbReference>
<dbReference type="Gene3D" id="3.10.20.90">
    <property type="entry name" value="Phosphatidylinositol 3-kinase Catalytic Subunit, Chain A, domain 1"/>
    <property type="match status" value="1"/>
</dbReference>
<organism evidence="3 4">
    <name type="scientific">Laticauda laticaudata</name>
    <name type="common">Blue-ringed sea krait</name>
    <name type="synonym">Blue-lipped sea krait</name>
    <dbReference type="NCBI Taxonomy" id="8630"/>
    <lineage>
        <taxon>Eukaryota</taxon>
        <taxon>Metazoa</taxon>
        <taxon>Chordata</taxon>
        <taxon>Craniata</taxon>
        <taxon>Vertebrata</taxon>
        <taxon>Euteleostomi</taxon>
        <taxon>Lepidosauria</taxon>
        <taxon>Squamata</taxon>
        <taxon>Bifurcata</taxon>
        <taxon>Unidentata</taxon>
        <taxon>Episquamata</taxon>
        <taxon>Toxicofera</taxon>
        <taxon>Serpentes</taxon>
        <taxon>Colubroidea</taxon>
        <taxon>Elapidae</taxon>
        <taxon>Laticaudinae</taxon>
        <taxon>Laticauda</taxon>
    </lineage>
</organism>
<dbReference type="PROSITE" id="PS50053">
    <property type="entry name" value="UBIQUITIN_2"/>
    <property type="match status" value="1"/>
</dbReference>
<dbReference type="AlphaFoldDB" id="A0A8C5WRD0"/>
<dbReference type="Ensembl" id="ENSLLTT00000008396.1">
    <property type="protein sequence ID" value="ENSLLTP00000008097.1"/>
    <property type="gene ID" value="ENSLLTG00000006145.1"/>
</dbReference>
<dbReference type="Proteomes" id="UP000694406">
    <property type="component" value="Unplaced"/>
</dbReference>
<dbReference type="InterPro" id="IPR000626">
    <property type="entry name" value="Ubiquitin-like_dom"/>
</dbReference>
<reference evidence="3" key="1">
    <citation type="submission" date="2025-08" db="UniProtKB">
        <authorList>
            <consortium name="Ensembl"/>
        </authorList>
    </citation>
    <scope>IDENTIFICATION</scope>
</reference>
<dbReference type="SUPFAM" id="SSF54236">
    <property type="entry name" value="Ubiquitin-like"/>
    <property type="match status" value="1"/>
</dbReference>
<dbReference type="GO" id="GO:0005829">
    <property type="term" value="C:cytosol"/>
    <property type="evidence" value="ECO:0007669"/>
    <property type="project" value="TreeGrafter"/>
</dbReference>
<dbReference type="GeneTree" id="ENSGT00940000156437"/>
<feature type="region of interest" description="Disordered" evidence="1">
    <location>
        <begin position="295"/>
        <end position="324"/>
    </location>
</feature>
<feature type="domain" description="Ubiquitin-like" evidence="2">
    <location>
        <begin position="38"/>
        <end position="108"/>
    </location>
</feature>
<keyword evidence="4" id="KW-1185">Reference proteome</keyword>
<feature type="compositionally biased region" description="Polar residues" evidence="1">
    <location>
        <begin position="226"/>
        <end position="244"/>
    </location>
</feature>
<dbReference type="GO" id="GO:0006511">
    <property type="term" value="P:ubiquitin-dependent protein catabolic process"/>
    <property type="evidence" value="ECO:0007669"/>
    <property type="project" value="TreeGrafter"/>
</dbReference>
<dbReference type="PANTHER" id="PTHR10677">
    <property type="entry name" value="UBIQUILIN"/>
    <property type="match status" value="1"/>
</dbReference>
<evidence type="ECO:0000259" key="2">
    <source>
        <dbReference type="PROSITE" id="PS50053"/>
    </source>
</evidence>
<accession>A0A8C5WRD0</accession>
<feature type="compositionally biased region" description="Pro residues" evidence="1">
    <location>
        <begin position="315"/>
        <end position="324"/>
    </location>
</feature>
<evidence type="ECO:0000256" key="1">
    <source>
        <dbReference type="SAM" id="MobiDB-lite"/>
    </source>
</evidence>
<feature type="region of interest" description="Disordered" evidence="1">
    <location>
        <begin position="226"/>
        <end position="255"/>
    </location>
</feature>
<dbReference type="InterPro" id="IPR029071">
    <property type="entry name" value="Ubiquitin-like_domsf"/>
</dbReference>
<dbReference type="Pfam" id="PF00240">
    <property type="entry name" value="ubiquitin"/>
    <property type="match status" value="1"/>
</dbReference>
<dbReference type="PANTHER" id="PTHR10677:SF40">
    <property type="entry name" value="UBIQUITIN-LIKE DOMAIN-CONTAINING PROTEIN"/>
    <property type="match status" value="1"/>
</dbReference>
<evidence type="ECO:0000313" key="4">
    <source>
        <dbReference type="Proteomes" id="UP000694406"/>
    </source>
</evidence>
<evidence type="ECO:0000313" key="3">
    <source>
        <dbReference type="Ensembl" id="ENSLLTP00000008097.1"/>
    </source>
</evidence>
<protein>
    <recommendedName>
        <fullName evidence="2">Ubiquitin-like domain-containing protein</fullName>
    </recommendedName>
</protein>
<name>A0A8C5WRD0_LATLA</name>
<reference evidence="3" key="2">
    <citation type="submission" date="2025-09" db="UniProtKB">
        <authorList>
            <consortium name="Ensembl"/>
        </authorList>
    </citation>
    <scope>IDENTIFICATION</scope>
</reference>
<proteinExistence type="predicted"/>